<dbReference type="Gene3D" id="1.10.10.10">
    <property type="entry name" value="Winged helix-like DNA-binding domain superfamily/Winged helix DNA-binding domain"/>
    <property type="match status" value="1"/>
</dbReference>
<keyword evidence="7" id="KW-1185">Reference proteome</keyword>
<dbReference type="GO" id="GO:0005829">
    <property type="term" value="C:cytosol"/>
    <property type="evidence" value="ECO:0007669"/>
    <property type="project" value="TreeGrafter"/>
</dbReference>
<dbReference type="GO" id="GO:0043565">
    <property type="term" value="F:sequence-specific DNA binding"/>
    <property type="evidence" value="ECO:0007669"/>
    <property type="project" value="InterPro"/>
</dbReference>
<dbReference type="Pfam" id="PF01037">
    <property type="entry name" value="AsnC_trans_reg"/>
    <property type="match status" value="1"/>
</dbReference>
<sequence length="186" mass="20570">MDQFDVKLLQALQSNGRLSNFELADVVGLSASQCSRRRAALEDTGAIASYHAHLDRELLGLGIVVFVQVTLATHSPDNSRRFLKLIESLEEVQEAYALTGEADYLIKVTITDLKALSRLLNEVFLPHDSVAHVRSSIVLDRLKQTSQLPLGHLVPAEARTAERSGSRRRQGKAAAGRDHRRRAARP</sequence>
<evidence type="ECO:0000259" key="5">
    <source>
        <dbReference type="PROSITE" id="PS50956"/>
    </source>
</evidence>
<dbReference type="GO" id="GO:0043200">
    <property type="term" value="P:response to amino acid"/>
    <property type="evidence" value="ECO:0007669"/>
    <property type="project" value="TreeGrafter"/>
</dbReference>
<evidence type="ECO:0000256" key="1">
    <source>
        <dbReference type="ARBA" id="ARBA00023015"/>
    </source>
</evidence>
<evidence type="ECO:0000256" key="4">
    <source>
        <dbReference type="SAM" id="MobiDB-lite"/>
    </source>
</evidence>
<dbReference type="AlphaFoldDB" id="A0A4Y9LL74"/>
<dbReference type="InterPro" id="IPR019887">
    <property type="entry name" value="Tscrpt_reg_AsnC/Lrp_C"/>
</dbReference>
<dbReference type="InterPro" id="IPR011008">
    <property type="entry name" value="Dimeric_a/b-barrel"/>
</dbReference>
<keyword evidence="2" id="KW-0238">DNA-binding</keyword>
<dbReference type="InterPro" id="IPR036388">
    <property type="entry name" value="WH-like_DNA-bd_sf"/>
</dbReference>
<dbReference type="SUPFAM" id="SSF46785">
    <property type="entry name" value="Winged helix' DNA-binding domain"/>
    <property type="match status" value="1"/>
</dbReference>
<reference evidence="6 7" key="1">
    <citation type="submission" date="2019-03" db="EMBL/GenBank/DDBJ databases">
        <title>Bradyrhizobium strains diversity isolated from Chamaecrista fasciculata.</title>
        <authorList>
            <person name="Urquiaga M.C.O."/>
            <person name="Hungria M."/>
            <person name="Delamuta J.R.M."/>
        </authorList>
    </citation>
    <scope>NUCLEOTIDE SEQUENCE [LARGE SCALE GENOMIC DNA]</scope>
    <source>
        <strain evidence="6 7">CNPSo 3424</strain>
    </source>
</reference>
<feature type="region of interest" description="Disordered" evidence="4">
    <location>
        <begin position="153"/>
        <end position="186"/>
    </location>
</feature>
<proteinExistence type="predicted"/>
<evidence type="ECO:0000256" key="2">
    <source>
        <dbReference type="ARBA" id="ARBA00023125"/>
    </source>
</evidence>
<keyword evidence="1" id="KW-0805">Transcription regulation</keyword>
<dbReference type="InterPro" id="IPR000485">
    <property type="entry name" value="AsnC-type_HTH_dom"/>
</dbReference>
<dbReference type="Pfam" id="PF13404">
    <property type="entry name" value="HTH_AsnC-type"/>
    <property type="match status" value="1"/>
</dbReference>
<dbReference type="Gene3D" id="3.30.70.920">
    <property type="match status" value="1"/>
</dbReference>
<dbReference type="EMBL" id="SPQU01000001">
    <property type="protein sequence ID" value="TFV42723.1"/>
    <property type="molecule type" value="Genomic_DNA"/>
</dbReference>
<name>A0A4Y9LL74_9BRAD</name>
<organism evidence="6 7">
    <name type="scientific">Bradyrhizobium frederickii</name>
    <dbReference type="NCBI Taxonomy" id="2560054"/>
    <lineage>
        <taxon>Bacteria</taxon>
        <taxon>Pseudomonadati</taxon>
        <taxon>Pseudomonadota</taxon>
        <taxon>Alphaproteobacteria</taxon>
        <taxon>Hyphomicrobiales</taxon>
        <taxon>Nitrobacteraceae</taxon>
        <taxon>Bradyrhizobium</taxon>
    </lineage>
</organism>
<dbReference type="PANTHER" id="PTHR30154:SF46">
    <property type="entry name" value="TRANSCRIPTIONAL REGULATORY PROTEIN"/>
    <property type="match status" value="1"/>
</dbReference>
<protein>
    <submittedName>
        <fullName evidence="6">Lrp/AsnC family transcriptional regulator</fullName>
    </submittedName>
</protein>
<dbReference type="PANTHER" id="PTHR30154">
    <property type="entry name" value="LEUCINE-RESPONSIVE REGULATORY PROTEIN"/>
    <property type="match status" value="1"/>
</dbReference>
<gene>
    <name evidence="6" type="ORF">E4K66_01660</name>
</gene>
<evidence type="ECO:0000256" key="3">
    <source>
        <dbReference type="ARBA" id="ARBA00023163"/>
    </source>
</evidence>
<feature type="domain" description="HTH asnC-type" evidence="5">
    <location>
        <begin position="1"/>
        <end position="62"/>
    </location>
</feature>
<dbReference type="Proteomes" id="UP000298225">
    <property type="component" value="Unassembled WGS sequence"/>
</dbReference>
<keyword evidence="3" id="KW-0804">Transcription</keyword>
<dbReference type="SUPFAM" id="SSF54909">
    <property type="entry name" value="Dimeric alpha+beta barrel"/>
    <property type="match status" value="1"/>
</dbReference>
<dbReference type="InterPro" id="IPR036390">
    <property type="entry name" value="WH_DNA-bd_sf"/>
</dbReference>
<accession>A0A4Y9LL74</accession>
<evidence type="ECO:0000313" key="6">
    <source>
        <dbReference type="EMBL" id="TFV42723.1"/>
    </source>
</evidence>
<dbReference type="PROSITE" id="PS50956">
    <property type="entry name" value="HTH_ASNC_2"/>
    <property type="match status" value="1"/>
</dbReference>
<dbReference type="InterPro" id="IPR019888">
    <property type="entry name" value="Tscrpt_reg_AsnC-like"/>
</dbReference>
<dbReference type="SMART" id="SM00344">
    <property type="entry name" value="HTH_ASNC"/>
    <property type="match status" value="1"/>
</dbReference>
<dbReference type="PRINTS" id="PR00033">
    <property type="entry name" value="HTHASNC"/>
</dbReference>
<dbReference type="OrthoDB" id="9812082at2"/>
<evidence type="ECO:0000313" key="7">
    <source>
        <dbReference type="Proteomes" id="UP000298225"/>
    </source>
</evidence>
<comment type="caution">
    <text evidence="6">The sequence shown here is derived from an EMBL/GenBank/DDBJ whole genome shotgun (WGS) entry which is preliminary data.</text>
</comment>